<dbReference type="RefSeq" id="WP_063178534.1">
    <property type="nucleotide sequence ID" value="NZ_CP121215.1"/>
</dbReference>
<name>A0A161S9S2_9BACL</name>
<dbReference type="PIRSF" id="PIRSF037219">
    <property type="entry name" value="NOS_oxygenase"/>
    <property type="match status" value="1"/>
</dbReference>
<accession>A0A161S9S2</accession>
<dbReference type="GO" id="GO:0006809">
    <property type="term" value="P:nitric oxide biosynthetic process"/>
    <property type="evidence" value="ECO:0007669"/>
    <property type="project" value="InterPro"/>
</dbReference>
<dbReference type="InterPro" id="IPR044940">
    <property type="entry name" value="NOS_dom_2"/>
</dbReference>
<evidence type="ECO:0000259" key="13">
    <source>
        <dbReference type="PROSITE" id="PS60001"/>
    </source>
</evidence>
<comment type="catalytic activity">
    <reaction evidence="10">
        <text>3 reduced [flavodoxin] + 2 L-arginine + 4 O2 = 3 oxidized [flavodoxin] + 2 L-citrulline + 2 nitric oxide + 4 H2O + 5 H(+)</text>
        <dbReference type="Rhea" id="RHEA:52324"/>
        <dbReference type="Rhea" id="RHEA-COMP:10622"/>
        <dbReference type="Rhea" id="RHEA-COMP:10623"/>
        <dbReference type="ChEBI" id="CHEBI:15377"/>
        <dbReference type="ChEBI" id="CHEBI:15378"/>
        <dbReference type="ChEBI" id="CHEBI:15379"/>
        <dbReference type="ChEBI" id="CHEBI:16480"/>
        <dbReference type="ChEBI" id="CHEBI:32682"/>
        <dbReference type="ChEBI" id="CHEBI:57618"/>
        <dbReference type="ChEBI" id="CHEBI:57743"/>
        <dbReference type="ChEBI" id="CHEBI:58210"/>
        <dbReference type="EC" id="1.14.14.47"/>
    </reaction>
</comment>
<comment type="caution">
    <text evidence="14">The sequence shown here is derived from an EMBL/GenBank/DDBJ whole genome shotgun (WGS) entry which is preliminary data.</text>
</comment>
<dbReference type="GO" id="GO:0020037">
    <property type="term" value="F:heme binding"/>
    <property type="evidence" value="ECO:0007669"/>
    <property type="project" value="InterPro"/>
</dbReference>
<dbReference type="CDD" id="cd00575">
    <property type="entry name" value="NOS_oxygenase"/>
    <property type="match status" value="1"/>
</dbReference>
<protein>
    <recommendedName>
        <fullName evidence="5 11">Nitric oxide synthase oxygenase</fullName>
        <ecNumber evidence="4 11">1.14.14.47</ecNumber>
    </recommendedName>
</protein>
<evidence type="ECO:0000256" key="5">
    <source>
        <dbReference type="ARBA" id="ARBA00018859"/>
    </source>
</evidence>
<keyword evidence="15" id="KW-1185">Reference proteome</keyword>
<evidence type="ECO:0000256" key="4">
    <source>
        <dbReference type="ARBA" id="ARBA00012735"/>
    </source>
</evidence>
<dbReference type="Gene3D" id="3.90.440.10">
    <property type="entry name" value="Nitric Oxide Synthase,Heme Domain,Chain A domain 2"/>
    <property type="match status" value="1"/>
</dbReference>
<evidence type="ECO:0000313" key="14">
    <source>
        <dbReference type="EMBL" id="KZE82189.1"/>
    </source>
</evidence>
<comment type="similarity">
    <text evidence="3 11">Belongs to the NOS family. Bacterial NOS oxygenase subfamily.</text>
</comment>
<comment type="function">
    <text evidence="2 11">Catalyzes the production of nitric oxide.</text>
</comment>
<keyword evidence="9 11" id="KW-0408">Iron</keyword>
<feature type="domain" description="Nitric oxide synthase (NOS)" evidence="13">
    <location>
        <begin position="66"/>
        <end position="73"/>
    </location>
</feature>
<evidence type="ECO:0000256" key="1">
    <source>
        <dbReference type="ARBA" id="ARBA00001971"/>
    </source>
</evidence>
<dbReference type="GO" id="GO:0004517">
    <property type="term" value="F:nitric-oxide synthase activity"/>
    <property type="evidence" value="ECO:0007669"/>
    <property type="project" value="InterPro"/>
</dbReference>
<evidence type="ECO:0000256" key="3">
    <source>
        <dbReference type="ARBA" id="ARBA00005411"/>
    </source>
</evidence>
<evidence type="ECO:0000256" key="2">
    <source>
        <dbReference type="ARBA" id="ARBA00002642"/>
    </source>
</evidence>
<evidence type="ECO:0000256" key="6">
    <source>
        <dbReference type="ARBA" id="ARBA00022617"/>
    </source>
</evidence>
<organism evidence="14 15">
    <name type="scientific">Paenibacillus elgii</name>
    <dbReference type="NCBI Taxonomy" id="189691"/>
    <lineage>
        <taxon>Bacteria</taxon>
        <taxon>Bacillati</taxon>
        <taxon>Bacillota</taxon>
        <taxon>Bacilli</taxon>
        <taxon>Bacillales</taxon>
        <taxon>Paenibacillaceae</taxon>
        <taxon>Paenibacillus</taxon>
    </lineage>
</organism>
<reference evidence="15" key="1">
    <citation type="submission" date="2016-01" db="EMBL/GenBank/DDBJ databases">
        <title>Draft genome of Chromobacterium sp. F49.</title>
        <authorList>
            <person name="Hong K.W."/>
        </authorList>
    </citation>
    <scope>NUCLEOTIDE SEQUENCE [LARGE SCALE GENOMIC DNA]</scope>
    <source>
        <strain evidence="15">M63</strain>
    </source>
</reference>
<dbReference type="Pfam" id="PF02898">
    <property type="entry name" value="NO_synthase"/>
    <property type="match status" value="1"/>
</dbReference>
<keyword evidence="6 11" id="KW-0349">Heme</keyword>
<dbReference type="OrthoDB" id="3398374at2"/>
<feature type="binding site" description="axial binding residue" evidence="12">
    <location>
        <position position="67"/>
    </location>
    <ligand>
        <name>heme</name>
        <dbReference type="ChEBI" id="CHEBI:30413"/>
    </ligand>
    <ligandPart>
        <name>Fe</name>
        <dbReference type="ChEBI" id="CHEBI:18248"/>
    </ligandPart>
</feature>
<dbReference type="InterPro" id="IPR017142">
    <property type="entry name" value="Nitric_oxide_synthase_Oase-su"/>
</dbReference>
<dbReference type="AlphaFoldDB" id="A0A161S9S2"/>
<dbReference type="Gene3D" id="3.90.1230.10">
    <property type="entry name" value="Nitric Oxide Synthase, Chain A, domain 3"/>
    <property type="match status" value="1"/>
</dbReference>
<dbReference type="Gene3D" id="3.90.340.10">
    <property type="entry name" value="Nitric Oxide Synthase, Chain A, domain 1"/>
    <property type="match status" value="1"/>
</dbReference>
<dbReference type="STRING" id="1007103.GCA_000213315_07419"/>
<dbReference type="PANTHER" id="PTHR43410">
    <property type="entry name" value="NITRIC OXIDE SYNTHASE OXYGENASE"/>
    <property type="match status" value="1"/>
</dbReference>
<dbReference type="InterPro" id="IPR044944">
    <property type="entry name" value="NOS_dom_3"/>
</dbReference>
<evidence type="ECO:0000256" key="7">
    <source>
        <dbReference type="ARBA" id="ARBA00022723"/>
    </source>
</evidence>
<evidence type="ECO:0000256" key="8">
    <source>
        <dbReference type="ARBA" id="ARBA00023002"/>
    </source>
</evidence>
<dbReference type="InterPro" id="IPR004030">
    <property type="entry name" value="NOS_N"/>
</dbReference>
<keyword evidence="7 11" id="KW-0479">Metal-binding</keyword>
<dbReference type="GO" id="GO:0046872">
    <property type="term" value="F:metal ion binding"/>
    <property type="evidence" value="ECO:0007669"/>
    <property type="project" value="UniProtKB-KW"/>
</dbReference>
<evidence type="ECO:0000256" key="10">
    <source>
        <dbReference type="ARBA" id="ARBA00048713"/>
    </source>
</evidence>
<dbReference type="InterPro" id="IPR050607">
    <property type="entry name" value="NOS"/>
</dbReference>
<dbReference type="InterPro" id="IPR044943">
    <property type="entry name" value="NOS_dom_1"/>
</dbReference>
<dbReference type="PANTHER" id="PTHR43410:SF1">
    <property type="entry name" value="NITRIC OXIDE SYNTHASE"/>
    <property type="match status" value="1"/>
</dbReference>
<dbReference type="Proteomes" id="UP000076563">
    <property type="component" value="Unassembled WGS sequence"/>
</dbReference>
<keyword evidence="8 11" id="KW-0560">Oxidoreductase</keyword>
<dbReference type="InterPro" id="IPR036119">
    <property type="entry name" value="NOS_N_sf"/>
</dbReference>
<evidence type="ECO:0000313" key="15">
    <source>
        <dbReference type="Proteomes" id="UP000076563"/>
    </source>
</evidence>
<dbReference type="eggNOG" id="COG4362">
    <property type="taxonomic scope" value="Bacteria"/>
</dbReference>
<gene>
    <name evidence="14" type="ORF">AV654_09050</name>
</gene>
<sequence length="383" mass="43463">MTTNQAIQEEAVAFVTACYEELGKNGEDTRRRLAEVREELSRLGTYELTYEELAHGAKMAWRNSNRCIGRLFWPSLNVFDERGLEREDDIAEAIFRHIAYGTNSGMIRPSITVFAAETDERRIRIWNHQLIRYAGYETGNGIVGDPASVRFTKACMSLGWRGAGTPFDVLPLVIQMNERTPRWYPIPEHLVLEVPIQHPEYDSFAGLGLKWYAVPFISDMMLDIGGIRYTAAPFNGWYMGTEIGARNLADPDRYHMLPKVAKLLKLDTSTNVSLWKDRALVELNAAVLHSFKAAGVSIIDHHTAAEQFRRFEQQEERSGRPLTGDWTWLIPPVSPAATHIFHRSYDDRIVKPNYFRQPCPYDITDADEAGALADPSADLLTRG</sequence>
<evidence type="ECO:0000256" key="12">
    <source>
        <dbReference type="PIRSR" id="PIRSR037219-1"/>
    </source>
</evidence>
<dbReference type="SUPFAM" id="SSF56512">
    <property type="entry name" value="Nitric oxide (NO) synthase oxygenase domain"/>
    <property type="match status" value="1"/>
</dbReference>
<dbReference type="PROSITE" id="PS60001">
    <property type="entry name" value="NOS"/>
    <property type="match status" value="1"/>
</dbReference>
<proteinExistence type="inferred from homology"/>
<dbReference type="EC" id="1.14.14.47" evidence="4 11"/>
<comment type="subunit">
    <text evidence="11">Homodimer.</text>
</comment>
<comment type="miscellaneous">
    <text evidence="11">This protein is similar to the oxygenase domain of eukaryotic nitric oxide synthases but lacks the reductase domain which, in eukaryotes, is responsible for transfer of electrons to the ferric heme during nitric oxide synthesis.</text>
</comment>
<evidence type="ECO:0000256" key="11">
    <source>
        <dbReference type="PIRNR" id="PIRNR037219"/>
    </source>
</evidence>
<evidence type="ECO:0000256" key="9">
    <source>
        <dbReference type="ARBA" id="ARBA00023004"/>
    </source>
</evidence>
<comment type="cofactor">
    <cofactor evidence="1 11 12">
        <name>heme</name>
        <dbReference type="ChEBI" id="CHEBI:30413"/>
    </cofactor>
</comment>
<dbReference type="EMBL" id="LQRA01000038">
    <property type="protein sequence ID" value="KZE82189.1"/>
    <property type="molecule type" value="Genomic_DNA"/>
</dbReference>